<dbReference type="GO" id="GO:0006508">
    <property type="term" value="P:proteolysis"/>
    <property type="evidence" value="ECO:0007669"/>
    <property type="project" value="UniProtKB-KW"/>
</dbReference>
<proteinExistence type="predicted"/>
<dbReference type="FunFam" id="3.40.50.300:FF:000025">
    <property type="entry name" value="ATP-dependent Clp protease subunit"/>
    <property type="match status" value="1"/>
</dbReference>
<dbReference type="Pfam" id="PF07724">
    <property type="entry name" value="AAA_2"/>
    <property type="match status" value="1"/>
</dbReference>
<keyword evidence="9" id="KW-0378">Hydrolase</keyword>
<keyword evidence="6" id="KW-0175">Coiled coil</keyword>
<dbReference type="PANTHER" id="PTHR11638:SF18">
    <property type="entry name" value="HEAT SHOCK PROTEIN 104"/>
    <property type="match status" value="1"/>
</dbReference>
<dbReference type="PROSITE" id="PS50151">
    <property type="entry name" value="UVR"/>
    <property type="match status" value="1"/>
</dbReference>
<dbReference type="GO" id="GO:0005524">
    <property type="term" value="F:ATP binding"/>
    <property type="evidence" value="ECO:0007669"/>
    <property type="project" value="UniProtKB-KW"/>
</dbReference>
<evidence type="ECO:0000259" key="7">
    <source>
        <dbReference type="PROSITE" id="PS50151"/>
    </source>
</evidence>
<accession>A0A1I1DR68</accession>
<dbReference type="InterPro" id="IPR019489">
    <property type="entry name" value="Clp_ATPase_C"/>
</dbReference>
<feature type="domain" description="UVR" evidence="7">
    <location>
        <begin position="423"/>
        <end position="458"/>
    </location>
</feature>
<organism evidence="9 10">
    <name type="scientific">Brevinema andersonii</name>
    <dbReference type="NCBI Taxonomy" id="34097"/>
    <lineage>
        <taxon>Bacteria</taxon>
        <taxon>Pseudomonadati</taxon>
        <taxon>Spirochaetota</taxon>
        <taxon>Spirochaetia</taxon>
        <taxon>Brevinematales</taxon>
        <taxon>Brevinemataceae</taxon>
        <taxon>Brevinema</taxon>
    </lineage>
</organism>
<dbReference type="InterPro" id="IPR004176">
    <property type="entry name" value="Clp_R_N"/>
</dbReference>
<dbReference type="InterPro" id="IPR003959">
    <property type="entry name" value="ATPase_AAA_core"/>
</dbReference>
<keyword evidence="3 9" id="KW-0067">ATP-binding</keyword>
<sequence length="840" mass="95814">MYDFTGFTHRAQRVVSILAQQEARRLFGEELTPEHIFLGILRESEGSAVRTLQNLGLNIEELQMAVEFALRGQGSDTLTLGGIPISKRVHQVIEIARQEAKLIGHNYIGTEHLLLGIYNENNSNAIVPFIIENHGIDIHQLRNAVISIVGYGELRTWNKKKKQIKTPFLDKFCRNVTNEAAEGKLDPVVGRKKEINRVMQILCRRTKNNPILIGEPGVGKTSIIEGISQLIVSNSVPEMLIGKKILLLDMGALVAGTKYRGEFEERLKNLMQEAEKDKDVILFIDEIHTILGAGNAEGALDASNMLKPALARGLIRTIGATTFDEYKKRIEKDKALVRRFQVVRIDEPSLEETITILTRLKNKYEEFHNVNFTPQALKTIVQLASRYMMDRYFPDKAIDIMDEAGAQASSILSDKPDQLAELELELSRLENLKNDLVKKQQYENAAELRDTLREKREELASLREQWLSDTKKEEIIIDSNEIYKVISKMTDIPIQQLHVDGEYTRFLELENILTESVKGQPHAIKAISQAVKKNIVGIRDFNKPLGSFIFLGPTGVGKTELAKAITKFLFGTEDALVRIDMSEFMEKHNSSRLLGAPPGYVGYENGGELTEKIKRHPYSVVLFDEIEKANPDIFNMFLQILDEGHITDSLGEKISFKNTLIIFTSNLGTQRLTQKSSLGFSEFQTEYEKRKEMVLSDLKNYFRPEFLNRIDETIIFNPLDEDMLISICERMIYELNEQIKPQGIKFDITKDVIHYLTKQGFDKKYGARSLRRSITKYIEIPASELILQNGKPHNPEIEILTIRVNLDKDQLNFQIKHHPLIELTNNSAKKRNSRKIIQNN</sequence>
<dbReference type="Gene3D" id="1.10.8.60">
    <property type="match status" value="2"/>
</dbReference>
<dbReference type="InterPro" id="IPR001943">
    <property type="entry name" value="UVR_dom"/>
</dbReference>
<dbReference type="PROSITE" id="PS00870">
    <property type="entry name" value="CLPAB_1"/>
    <property type="match status" value="1"/>
</dbReference>
<dbReference type="CDD" id="cd19499">
    <property type="entry name" value="RecA-like_ClpB_Hsp104-like"/>
    <property type="match status" value="1"/>
</dbReference>
<dbReference type="InterPro" id="IPR036628">
    <property type="entry name" value="Clp_N_dom_sf"/>
</dbReference>
<dbReference type="InterPro" id="IPR050130">
    <property type="entry name" value="ClpA_ClpB"/>
</dbReference>
<dbReference type="Pfam" id="PF10431">
    <property type="entry name" value="ClpB_D2-small"/>
    <property type="match status" value="1"/>
</dbReference>
<evidence type="ECO:0000313" key="10">
    <source>
        <dbReference type="Proteomes" id="UP000240042"/>
    </source>
</evidence>
<protein>
    <submittedName>
        <fullName evidence="9">ATP-dependent Clp protease ATP-binding subunit ClpC</fullName>
    </submittedName>
</protein>
<dbReference type="GO" id="GO:0034605">
    <property type="term" value="P:cellular response to heat"/>
    <property type="evidence" value="ECO:0007669"/>
    <property type="project" value="TreeGrafter"/>
</dbReference>
<dbReference type="InterPro" id="IPR003593">
    <property type="entry name" value="AAA+_ATPase"/>
</dbReference>
<dbReference type="Gene3D" id="4.10.860.10">
    <property type="entry name" value="UVR domain"/>
    <property type="match status" value="1"/>
</dbReference>
<dbReference type="STRING" id="34097.SAMN02745150_00708"/>
<dbReference type="OrthoDB" id="9803641at2"/>
<dbReference type="CDD" id="cd00009">
    <property type="entry name" value="AAA"/>
    <property type="match status" value="1"/>
</dbReference>
<evidence type="ECO:0000256" key="4">
    <source>
        <dbReference type="ARBA" id="ARBA00023186"/>
    </source>
</evidence>
<keyword evidence="2" id="KW-0547">Nucleotide-binding</keyword>
<evidence type="ECO:0000256" key="2">
    <source>
        <dbReference type="ARBA" id="ARBA00022741"/>
    </source>
</evidence>
<dbReference type="InterPro" id="IPR001270">
    <property type="entry name" value="ClpA/B"/>
</dbReference>
<dbReference type="Gene3D" id="3.40.50.300">
    <property type="entry name" value="P-loop containing nucleotide triphosphate hydrolases"/>
    <property type="match status" value="2"/>
</dbReference>
<name>A0A1I1DR68_BREAD</name>
<dbReference type="SUPFAM" id="SSF81923">
    <property type="entry name" value="Double Clp-N motif"/>
    <property type="match status" value="1"/>
</dbReference>
<dbReference type="Pfam" id="PF17871">
    <property type="entry name" value="AAA_lid_9"/>
    <property type="match status" value="1"/>
</dbReference>
<dbReference type="Proteomes" id="UP000240042">
    <property type="component" value="Unassembled WGS sequence"/>
</dbReference>
<dbReference type="EMBL" id="FOKY01000003">
    <property type="protein sequence ID" value="SFB76916.1"/>
    <property type="molecule type" value="Genomic_DNA"/>
</dbReference>
<evidence type="ECO:0000313" key="9">
    <source>
        <dbReference type="EMBL" id="SFB76916.1"/>
    </source>
</evidence>
<reference evidence="10" key="1">
    <citation type="submission" date="2016-10" db="EMBL/GenBank/DDBJ databases">
        <authorList>
            <person name="Varghese N."/>
            <person name="Submissions S."/>
        </authorList>
    </citation>
    <scope>NUCLEOTIDE SEQUENCE [LARGE SCALE GENOMIC DNA]</scope>
    <source>
        <strain evidence="10">ATCC 43811</strain>
    </source>
</reference>
<dbReference type="GO" id="GO:0008233">
    <property type="term" value="F:peptidase activity"/>
    <property type="evidence" value="ECO:0007669"/>
    <property type="project" value="UniProtKB-KW"/>
</dbReference>
<feature type="coiled-coil region" evidence="6">
    <location>
        <begin position="412"/>
        <end position="465"/>
    </location>
</feature>
<evidence type="ECO:0000256" key="1">
    <source>
        <dbReference type="ARBA" id="ARBA00022737"/>
    </source>
</evidence>
<evidence type="ECO:0000259" key="8">
    <source>
        <dbReference type="PROSITE" id="PS51903"/>
    </source>
</evidence>
<evidence type="ECO:0000256" key="6">
    <source>
        <dbReference type="SAM" id="Coils"/>
    </source>
</evidence>
<keyword evidence="4" id="KW-0143">Chaperone</keyword>
<gene>
    <name evidence="9" type="ORF">SAMN02745150_00708</name>
</gene>
<evidence type="ECO:0000256" key="5">
    <source>
        <dbReference type="PROSITE-ProRule" id="PRU01251"/>
    </source>
</evidence>
<dbReference type="GO" id="GO:0005737">
    <property type="term" value="C:cytoplasm"/>
    <property type="evidence" value="ECO:0007669"/>
    <property type="project" value="TreeGrafter"/>
</dbReference>
<evidence type="ECO:0000256" key="3">
    <source>
        <dbReference type="ARBA" id="ARBA00022840"/>
    </source>
</evidence>
<dbReference type="SMART" id="SM00382">
    <property type="entry name" value="AAA"/>
    <property type="match status" value="2"/>
</dbReference>
<dbReference type="AlphaFoldDB" id="A0A1I1DR68"/>
<dbReference type="FunFam" id="3.40.50.300:FF:000010">
    <property type="entry name" value="Chaperone clpB 1, putative"/>
    <property type="match status" value="1"/>
</dbReference>
<dbReference type="InterPro" id="IPR027417">
    <property type="entry name" value="P-loop_NTPase"/>
</dbReference>
<dbReference type="PANTHER" id="PTHR11638">
    <property type="entry name" value="ATP-DEPENDENT CLP PROTEASE"/>
    <property type="match status" value="1"/>
</dbReference>
<dbReference type="Pfam" id="PF02861">
    <property type="entry name" value="Clp_N"/>
    <property type="match status" value="1"/>
</dbReference>
<dbReference type="PRINTS" id="PR00300">
    <property type="entry name" value="CLPPROTEASEA"/>
</dbReference>
<dbReference type="SMART" id="SM01086">
    <property type="entry name" value="ClpB_D2-small"/>
    <property type="match status" value="1"/>
</dbReference>
<dbReference type="InterPro" id="IPR041546">
    <property type="entry name" value="ClpA/ClpB_AAA_lid"/>
</dbReference>
<dbReference type="GO" id="GO:0016887">
    <property type="term" value="F:ATP hydrolysis activity"/>
    <property type="evidence" value="ECO:0007669"/>
    <property type="project" value="InterPro"/>
</dbReference>
<dbReference type="SUPFAM" id="SSF52540">
    <property type="entry name" value="P-loop containing nucleoside triphosphate hydrolases"/>
    <property type="match status" value="2"/>
</dbReference>
<dbReference type="RefSeq" id="WP_092318691.1">
    <property type="nucleotide sequence ID" value="NZ_FOKY01000003.1"/>
</dbReference>
<dbReference type="Gene3D" id="1.10.1780.10">
    <property type="entry name" value="Clp, N-terminal domain"/>
    <property type="match status" value="1"/>
</dbReference>
<feature type="domain" description="Clp R" evidence="8">
    <location>
        <begin position="4"/>
        <end position="151"/>
    </location>
</feature>
<keyword evidence="9" id="KW-0645">Protease</keyword>
<dbReference type="InterPro" id="IPR018368">
    <property type="entry name" value="ClpA/B_CS1"/>
</dbReference>
<dbReference type="Pfam" id="PF00004">
    <property type="entry name" value="AAA"/>
    <property type="match status" value="1"/>
</dbReference>
<keyword evidence="10" id="KW-1185">Reference proteome</keyword>
<keyword evidence="1 5" id="KW-0677">Repeat</keyword>
<dbReference type="PROSITE" id="PS51903">
    <property type="entry name" value="CLP_R"/>
    <property type="match status" value="1"/>
</dbReference>